<feature type="compositionally biased region" description="Basic and acidic residues" evidence="1">
    <location>
        <begin position="757"/>
        <end position="770"/>
    </location>
</feature>
<dbReference type="SUPFAM" id="SSF53300">
    <property type="entry name" value="vWA-like"/>
    <property type="match status" value="1"/>
</dbReference>
<dbReference type="Pfam" id="PF08487">
    <property type="entry name" value="VIT"/>
    <property type="match status" value="1"/>
</dbReference>
<feature type="region of interest" description="Disordered" evidence="1">
    <location>
        <begin position="405"/>
        <end position="452"/>
    </location>
</feature>
<feature type="domain" description="VWFA" evidence="2">
    <location>
        <begin position="300"/>
        <end position="405"/>
    </location>
</feature>
<dbReference type="Proteomes" id="UP001437256">
    <property type="component" value="Unassembled WGS sequence"/>
</dbReference>
<feature type="compositionally biased region" description="Basic and acidic residues" evidence="1">
    <location>
        <begin position="506"/>
        <end position="516"/>
    </location>
</feature>
<proteinExistence type="predicted"/>
<evidence type="ECO:0000259" key="3">
    <source>
        <dbReference type="PROSITE" id="PS51468"/>
    </source>
</evidence>
<evidence type="ECO:0000313" key="5">
    <source>
        <dbReference type="Proteomes" id="UP001437256"/>
    </source>
</evidence>
<name>A0ABR2ZQI1_9AGAR</name>
<dbReference type="InterPro" id="IPR002035">
    <property type="entry name" value="VWF_A"/>
</dbReference>
<feature type="region of interest" description="Disordered" evidence="1">
    <location>
        <begin position="793"/>
        <end position="812"/>
    </location>
</feature>
<feature type="compositionally biased region" description="Polar residues" evidence="1">
    <location>
        <begin position="802"/>
        <end position="811"/>
    </location>
</feature>
<feature type="domain" description="VIT" evidence="3">
    <location>
        <begin position="6"/>
        <end position="157"/>
    </location>
</feature>
<feature type="compositionally biased region" description="Polar residues" evidence="1">
    <location>
        <begin position="517"/>
        <end position="529"/>
    </location>
</feature>
<dbReference type="EMBL" id="JBBXMP010000085">
    <property type="protein sequence ID" value="KAL0063254.1"/>
    <property type="molecule type" value="Genomic_DNA"/>
</dbReference>
<dbReference type="PROSITE" id="PS51468">
    <property type="entry name" value="VIT"/>
    <property type="match status" value="1"/>
</dbReference>
<dbReference type="InterPro" id="IPR013694">
    <property type="entry name" value="VIT"/>
</dbReference>
<feature type="region of interest" description="Disordered" evidence="1">
    <location>
        <begin position="746"/>
        <end position="785"/>
    </location>
</feature>
<dbReference type="Gene3D" id="3.40.50.410">
    <property type="entry name" value="von Willebrand factor, type A domain"/>
    <property type="match status" value="1"/>
</dbReference>
<sequence length="913" mass="101703">MTPPSGIVHNSGVPGTHAYLPVQEVRADVLIIDVSARVTLTQVFSNSSSHPTSRAVYYFPVPADAAICAFEMSLGNGRVIRATCKEKTQAREDFEAALLQGKQASMLEWVTDDGLSVCVHHEHYPHAHTFFTCIVFTISVGSIPAHETIKTKLVYVMNLLNQDVDEVRFQLPSYVDERYGELPQQLVGASSSSSSTRLRITVDVQTSGTIRSIFSPTHGESLTITPYSTHLNRPSRRRSTIKFRSRDYLERDFVLIIHADKLDAPRCFAELDGDPRQKATLALQFTFVPKYNLPPIQSQEYIFVIDRSGSMQGARIEQAKRTLAMLIRMLPTERTTFNVFSFGHDCHEMWARSGNYTQTTLDYATTHIEAMEANLGGTKIENALKVAIASVWDDDDMANRIVSSASAAASPPKCAKTSPEPVTASAYSQSKQKTSSSAASDSSQPVEPPRQRRLHRLGSPIQLPLHLEFLFFLRQLLHHPRSDGTHPTTSSPSTSSEQNRRFHPCWNEDRDFRDYNPQESDCTQGSHSPRSPRRIPQPYEITVPIRGVQLKDSEPRLPTLIHILAASRLIDEHDKSRAPLPSPIDLLPVAPDARQLRRAAIVRLGERYQLASQFTSFVAVDRGQDDRRLQSRLNFGDWQGQGGNNDSDALGLGLQVEPSGVVEAASEVETEAEARLGASSPISSSIDGEPWMDVTTQDVISPISPSAAVPGAWPALASSMSSSVKDEGYESDKTFTTISSLESYSSHWTEWSDDEEPGPRRPLTEEEKRMQRAPSPLLAPRKLAPEDVRRRLPAQQPAAHRPNNNNNTYQDLSRRPIPHEIFDIATLQLYDGAYPLNDKLRALVGRSATDELGKITPKVNETVWATALAVAFITNRLVHRKELSNDITLKSREFLKRVEGSEELVRRARGMIR</sequence>
<feature type="compositionally biased region" description="Low complexity" evidence="1">
    <location>
        <begin position="487"/>
        <end position="496"/>
    </location>
</feature>
<dbReference type="SMART" id="SM00609">
    <property type="entry name" value="VIT"/>
    <property type="match status" value="1"/>
</dbReference>
<dbReference type="PANTHER" id="PTHR45737">
    <property type="entry name" value="VON WILLEBRAND FACTOR A DOMAIN-CONTAINING PROTEIN 5A"/>
    <property type="match status" value="1"/>
</dbReference>
<dbReference type="PANTHER" id="PTHR45737:SF6">
    <property type="entry name" value="VON WILLEBRAND FACTOR A DOMAIN-CONTAINING PROTEIN 5A"/>
    <property type="match status" value="1"/>
</dbReference>
<organism evidence="4 5">
    <name type="scientific">Marasmius tenuissimus</name>
    <dbReference type="NCBI Taxonomy" id="585030"/>
    <lineage>
        <taxon>Eukaryota</taxon>
        <taxon>Fungi</taxon>
        <taxon>Dikarya</taxon>
        <taxon>Basidiomycota</taxon>
        <taxon>Agaricomycotina</taxon>
        <taxon>Agaricomycetes</taxon>
        <taxon>Agaricomycetidae</taxon>
        <taxon>Agaricales</taxon>
        <taxon>Marasmiineae</taxon>
        <taxon>Marasmiaceae</taxon>
        <taxon>Marasmius</taxon>
    </lineage>
</organism>
<feature type="compositionally biased region" description="Low complexity" evidence="1">
    <location>
        <begin position="424"/>
        <end position="444"/>
    </location>
</feature>
<dbReference type="InterPro" id="IPR036465">
    <property type="entry name" value="vWFA_dom_sf"/>
</dbReference>
<protein>
    <recommendedName>
        <fullName evidence="6">VIT domain-containing protein</fullName>
    </recommendedName>
</protein>
<evidence type="ECO:0000313" key="4">
    <source>
        <dbReference type="EMBL" id="KAL0063254.1"/>
    </source>
</evidence>
<keyword evidence="5" id="KW-1185">Reference proteome</keyword>
<evidence type="ECO:0000256" key="1">
    <source>
        <dbReference type="SAM" id="MobiDB-lite"/>
    </source>
</evidence>
<accession>A0ABR2ZQI1</accession>
<gene>
    <name evidence="4" type="ORF">AAF712_009856</name>
</gene>
<evidence type="ECO:0008006" key="6">
    <source>
        <dbReference type="Google" id="ProtNLM"/>
    </source>
</evidence>
<feature type="region of interest" description="Disordered" evidence="1">
    <location>
        <begin position="481"/>
        <end position="536"/>
    </location>
</feature>
<dbReference type="Pfam" id="PF13768">
    <property type="entry name" value="VWA_3"/>
    <property type="match status" value="1"/>
</dbReference>
<comment type="caution">
    <text evidence="4">The sequence shown here is derived from an EMBL/GenBank/DDBJ whole genome shotgun (WGS) entry which is preliminary data.</text>
</comment>
<dbReference type="PROSITE" id="PS50234">
    <property type="entry name" value="VWFA"/>
    <property type="match status" value="1"/>
</dbReference>
<evidence type="ECO:0000259" key="2">
    <source>
        <dbReference type="PROSITE" id="PS50234"/>
    </source>
</evidence>
<reference evidence="4 5" key="1">
    <citation type="submission" date="2024-05" db="EMBL/GenBank/DDBJ databases">
        <title>A draft genome resource for the thread blight pathogen Marasmius tenuissimus strain MS-2.</title>
        <authorList>
            <person name="Yulfo-Soto G.E."/>
            <person name="Baruah I.K."/>
            <person name="Amoako-Attah I."/>
            <person name="Bukari Y."/>
            <person name="Meinhardt L.W."/>
            <person name="Bailey B.A."/>
            <person name="Cohen S.P."/>
        </authorList>
    </citation>
    <scope>NUCLEOTIDE SEQUENCE [LARGE SCALE GENOMIC DNA]</scope>
    <source>
        <strain evidence="4 5">MS-2</strain>
    </source>
</reference>